<dbReference type="AlphaFoldDB" id="A0A430RIL2"/>
<organism evidence="2 4">
    <name type="scientific">Thermus scotoductus</name>
    <dbReference type="NCBI Taxonomy" id="37636"/>
    <lineage>
        <taxon>Bacteria</taxon>
        <taxon>Thermotogati</taxon>
        <taxon>Deinococcota</taxon>
        <taxon>Deinococci</taxon>
        <taxon>Thermales</taxon>
        <taxon>Thermaceae</taxon>
        <taxon>Thermus</taxon>
    </lineage>
</organism>
<dbReference type="RefSeq" id="WP_041438506.1">
    <property type="nucleotide sequence ID" value="NZ_PELP01000561.1"/>
</dbReference>
<evidence type="ECO:0000313" key="4">
    <source>
        <dbReference type="Proteomes" id="UP000287439"/>
    </source>
</evidence>
<reference evidence="3 4" key="1">
    <citation type="journal article" date="2019" name="Extremophiles">
        <title>Biogeography of thermophiles and predominance of Thermus scotoductus in domestic water heaters.</title>
        <authorList>
            <person name="Wilpiszeski R.L."/>
            <person name="Zhang Z."/>
            <person name="House C.H."/>
        </authorList>
    </citation>
    <scope>NUCLEOTIDE SEQUENCE [LARGE SCALE GENOMIC DNA]</scope>
    <source>
        <strain evidence="2 4">28_S28</strain>
        <strain evidence="1 3">34_S34</strain>
    </source>
</reference>
<gene>
    <name evidence="2" type="ORF">CSW41_12530</name>
    <name evidence="1" type="ORF">CSW47_14730</name>
</gene>
<dbReference type="EMBL" id="PELP01000561">
    <property type="protein sequence ID" value="RTG99945.1"/>
    <property type="molecule type" value="Genomic_DNA"/>
</dbReference>
<dbReference type="Proteomes" id="UP000286734">
    <property type="component" value="Unassembled WGS sequence"/>
</dbReference>
<evidence type="ECO:0000313" key="3">
    <source>
        <dbReference type="Proteomes" id="UP000286734"/>
    </source>
</evidence>
<dbReference type="Proteomes" id="UP000287439">
    <property type="component" value="Unassembled WGS sequence"/>
</dbReference>
<evidence type="ECO:0000313" key="2">
    <source>
        <dbReference type="EMBL" id="RTH14279.1"/>
    </source>
</evidence>
<accession>A0A430RIL2</accession>
<sequence length="83" mass="9843">MWPKILYDVSEYTALGERMLLPERQARKALASLRKDLGWKVFLDDLPRLHHVLGPIYTDGCKRYRVTRLKYPYDPGTYTFEPL</sequence>
<proteinExistence type="predicted"/>
<name>A0A430RIL2_THESC</name>
<dbReference type="EMBL" id="PELV01000412">
    <property type="protein sequence ID" value="RTH14279.1"/>
    <property type="molecule type" value="Genomic_DNA"/>
</dbReference>
<comment type="caution">
    <text evidence="2">The sequence shown here is derived from an EMBL/GenBank/DDBJ whole genome shotgun (WGS) entry which is preliminary data.</text>
</comment>
<evidence type="ECO:0000313" key="1">
    <source>
        <dbReference type="EMBL" id="RTG99945.1"/>
    </source>
</evidence>
<protein>
    <submittedName>
        <fullName evidence="2">Uncharacterized protein</fullName>
    </submittedName>
</protein>